<reference evidence="2 3" key="1">
    <citation type="journal article" date="2020" name="BMC Genomics">
        <title>Correction to: Identification and distribution of gene clusters required for synthesis of sphingolipid metabolism inhibitors in diverse species of the filamentous fungus Fusarium.</title>
        <authorList>
            <person name="Kim H.S."/>
            <person name="Lohmar J.M."/>
            <person name="Busman M."/>
            <person name="Brown D.W."/>
            <person name="Naumann T.A."/>
            <person name="Divon H.H."/>
            <person name="Lysoe E."/>
            <person name="Uhlig S."/>
            <person name="Proctor R.H."/>
        </authorList>
    </citation>
    <scope>NUCLEOTIDE SEQUENCE [LARGE SCALE GENOMIC DNA]</scope>
    <source>
        <strain evidence="2 3">NRRL 25214</strain>
    </source>
</reference>
<dbReference type="Proteomes" id="UP000573603">
    <property type="component" value="Unassembled WGS sequence"/>
</dbReference>
<sequence>MSVPEERYRRRAITRSKNWTITDAFHALDEEFWCRNVANNPKDFVAGVSHPLEDDPGYQFWLELNGEIRQYFHIAADSPDKKGSHHPMTRKTIDAALTAIDAFYGDRVVVVDGEQVPWEEAIPRRAEWIVDRFCSPFQGWNPILSNAASILGLNQWLDIMVTGPETEIRPSIQEVDGPTQGDTQGDGPSYMGAWRSFKNDDVLEELKKGLEDQSKKVKELNTDVGYLMGDYEIRSDDLKALKKELTCQDQKVERLENSVAELTTKVDKRKDEQEERLKKHNDEQMERLKKHIDEQEERHKKQLEEVEKRLATTVDEIKSLKSSVLHQSPAGVSTVTTAGGAATESVEDVFSSGTNPSTHKPRGPPSNTARGQSGSASLAFSGLFAPIKSSSPLDGGQASRKRKASAQSSPTSTPEPRRLPSVTAIGQSGSTSLAFSGLFAPIKSSSPLDGGQASLKHKASAQTSPTATRTFTVGSRNNSQRSTNRSSPLANHGFSKSDPRLKEHLLRRRRRNKETSEEETSEEEKTKEKKVNEKKTKEKTPKQDGK</sequence>
<evidence type="ECO:0000313" key="3">
    <source>
        <dbReference type="Proteomes" id="UP000573603"/>
    </source>
</evidence>
<feature type="compositionally biased region" description="Low complexity" evidence="1">
    <location>
        <begin position="330"/>
        <end position="344"/>
    </location>
</feature>
<organism evidence="2 3">
    <name type="scientific">Fusarium anthophilum</name>
    <dbReference type="NCBI Taxonomy" id="48485"/>
    <lineage>
        <taxon>Eukaryota</taxon>
        <taxon>Fungi</taxon>
        <taxon>Dikarya</taxon>
        <taxon>Ascomycota</taxon>
        <taxon>Pezizomycotina</taxon>
        <taxon>Sordariomycetes</taxon>
        <taxon>Hypocreomycetidae</taxon>
        <taxon>Hypocreales</taxon>
        <taxon>Nectriaceae</taxon>
        <taxon>Fusarium</taxon>
        <taxon>Fusarium fujikuroi species complex</taxon>
    </lineage>
</organism>
<evidence type="ECO:0000256" key="1">
    <source>
        <dbReference type="SAM" id="MobiDB-lite"/>
    </source>
</evidence>
<name>A0A8H4YX06_9HYPO</name>
<comment type="caution">
    <text evidence="2">The sequence shown here is derived from an EMBL/GenBank/DDBJ whole genome shotgun (WGS) entry which is preliminary data.</text>
</comment>
<feature type="compositionally biased region" description="Polar residues" evidence="1">
    <location>
        <begin position="365"/>
        <end position="378"/>
    </location>
</feature>
<dbReference type="EMBL" id="JABEVY010000342">
    <property type="protein sequence ID" value="KAF5235793.1"/>
    <property type="molecule type" value="Genomic_DNA"/>
</dbReference>
<feature type="compositionally biased region" description="Basic and acidic residues" evidence="1">
    <location>
        <begin position="495"/>
        <end position="504"/>
    </location>
</feature>
<feature type="region of interest" description="Disordered" evidence="1">
    <location>
        <begin position="324"/>
        <end position="428"/>
    </location>
</feature>
<gene>
    <name evidence="2" type="ORF">FANTH_11490</name>
</gene>
<accession>A0A8H4YX06</accession>
<keyword evidence="3" id="KW-1185">Reference proteome</keyword>
<feature type="region of interest" description="Disordered" evidence="1">
    <location>
        <begin position="441"/>
        <end position="546"/>
    </location>
</feature>
<feature type="compositionally biased region" description="Polar residues" evidence="1">
    <location>
        <begin position="460"/>
        <end position="474"/>
    </location>
</feature>
<feature type="compositionally biased region" description="Basic and acidic residues" evidence="1">
    <location>
        <begin position="523"/>
        <end position="546"/>
    </location>
</feature>
<dbReference type="AlphaFoldDB" id="A0A8H4YX06"/>
<feature type="compositionally biased region" description="Low complexity" evidence="1">
    <location>
        <begin position="475"/>
        <end position="487"/>
    </location>
</feature>
<feature type="region of interest" description="Disordered" evidence="1">
    <location>
        <begin position="267"/>
        <end position="286"/>
    </location>
</feature>
<protein>
    <submittedName>
        <fullName evidence="2">Uncharacterized protein</fullName>
    </submittedName>
</protein>
<evidence type="ECO:0000313" key="2">
    <source>
        <dbReference type="EMBL" id="KAF5235793.1"/>
    </source>
</evidence>
<proteinExistence type="predicted"/>